<evidence type="ECO:0000259" key="1">
    <source>
        <dbReference type="Pfam" id="PF13460"/>
    </source>
</evidence>
<dbReference type="PANTHER" id="PTHR15020">
    <property type="entry name" value="FLAVIN REDUCTASE-RELATED"/>
    <property type="match status" value="1"/>
</dbReference>
<gene>
    <name evidence="2" type="ORF">TW77_17930</name>
</gene>
<dbReference type="AlphaFoldDB" id="A0A0F4QHI8"/>
<sequence>MILVIGASGATGKLVVEQLLLAQQQVRVLVRPNSAQLEVFRAYPQLDVRVGNIAEFSSSELDTMIKGVTAVICCLGHRATFQGIFGHPRRLVTDAVNHVCQAIVRNYTDVPVKFILMNSTGCRDEAKSERPSLAHRAVVALLRVCLPPHPDNEAAARTLRAYSSAETGVDWIIVRPDSLVNEPEVTAYEAHPSPLRDAIFDAGKTSRANVAHFMCQLVLDPHLWQQWQGQSPVLYNTKC</sequence>
<dbReference type="EMBL" id="JXYA01000044">
    <property type="protein sequence ID" value="KJZ06794.1"/>
    <property type="molecule type" value="Genomic_DNA"/>
</dbReference>
<organism evidence="2 3">
    <name type="scientific">Pseudoalteromonas rubra</name>
    <dbReference type="NCBI Taxonomy" id="43658"/>
    <lineage>
        <taxon>Bacteria</taxon>
        <taxon>Pseudomonadati</taxon>
        <taxon>Pseudomonadota</taxon>
        <taxon>Gammaproteobacteria</taxon>
        <taxon>Alteromonadales</taxon>
        <taxon>Pseudoalteromonadaceae</taxon>
        <taxon>Pseudoalteromonas</taxon>
    </lineage>
</organism>
<protein>
    <recommendedName>
        <fullName evidence="1">NAD(P)-binding domain-containing protein</fullName>
    </recommendedName>
</protein>
<feature type="domain" description="NAD(P)-binding" evidence="1">
    <location>
        <begin position="6"/>
        <end position="221"/>
    </location>
</feature>
<name>A0A0F4QHI8_9GAMM</name>
<dbReference type="SUPFAM" id="SSF51735">
    <property type="entry name" value="NAD(P)-binding Rossmann-fold domains"/>
    <property type="match status" value="1"/>
</dbReference>
<dbReference type="Gene3D" id="3.40.50.720">
    <property type="entry name" value="NAD(P)-binding Rossmann-like Domain"/>
    <property type="match status" value="1"/>
</dbReference>
<dbReference type="InterPro" id="IPR036291">
    <property type="entry name" value="NAD(P)-bd_dom_sf"/>
</dbReference>
<keyword evidence="3" id="KW-1185">Reference proteome</keyword>
<dbReference type="OrthoDB" id="9785372at2"/>
<dbReference type="PANTHER" id="PTHR15020:SF11">
    <property type="entry name" value="OS06G0360300 PROTEIN"/>
    <property type="match status" value="1"/>
</dbReference>
<reference evidence="2 3" key="1">
    <citation type="journal article" date="2015" name="BMC Genomics">
        <title>Genome mining reveals unlocked bioactive potential of marine Gram-negative bacteria.</title>
        <authorList>
            <person name="Machado H."/>
            <person name="Sonnenschein E.C."/>
            <person name="Melchiorsen J."/>
            <person name="Gram L."/>
        </authorList>
    </citation>
    <scope>NUCLEOTIDE SEQUENCE [LARGE SCALE GENOMIC DNA]</scope>
    <source>
        <strain evidence="2 3">S2471</strain>
    </source>
</reference>
<dbReference type="Pfam" id="PF13460">
    <property type="entry name" value="NAD_binding_10"/>
    <property type="match status" value="1"/>
</dbReference>
<proteinExistence type="predicted"/>
<dbReference type="Proteomes" id="UP000033452">
    <property type="component" value="Unassembled WGS sequence"/>
</dbReference>
<dbReference type="RefSeq" id="WP_046006356.1">
    <property type="nucleotide sequence ID" value="NZ_JXYA01000044.1"/>
</dbReference>
<evidence type="ECO:0000313" key="2">
    <source>
        <dbReference type="EMBL" id="KJZ06794.1"/>
    </source>
</evidence>
<dbReference type="PATRIC" id="fig|43658.5.peg.3787"/>
<dbReference type="InterPro" id="IPR016040">
    <property type="entry name" value="NAD(P)-bd_dom"/>
</dbReference>
<accession>A0A0F4QHI8</accession>
<evidence type="ECO:0000313" key="3">
    <source>
        <dbReference type="Proteomes" id="UP000033452"/>
    </source>
</evidence>
<comment type="caution">
    <text evidence="2">The sequence shown here is derived from an EMBL/GenBank/DDBJ whole genome shotgun (WGS) entry which is preliminary data.</text>
</comment>